<dbReference type="EMBL" id="JBHSWB010000001">
    <property type="protein sequence ID" value="MFC6660670.1"/>
    <property type="molecule type" value="Genomic_DNA"/>
</dbReference>
<keyword evidence="1" id="KW-0812">Transmembrane</keyword>
<protein>
    <submittedName>
        <fullName evidence="2">Uncharacterized protein</fullName>
    </submittedName>
</protein>
<reference evidence="3" key="1">
    <citation type="journal article" date="2019" name="Int. J. Syst. Evol. Microbiol.">
        <title>The Global Catalogue of Microorganisms (GCM) 10K type strain sequencing project: providing services to taxonomists for standard genome sequencing and annotation.</title>
        <authorList>
            <consortium name="The Broad Institute Genomics Platform"/>
            <consortium name="The Broad Institute Genome Sequencing Center for Infectious Disease"/>
            <person name="Wu L."/>
            <person name="Ma J."/>
        </authorList>
    </citation>
    <scope>NUCLEOTIDE SEQUENCE [LARGE SCALE GENOMIC DNA]</scope>
    <source>
        <strain evidence="3">CCUG 63830</strain>
    </source>
</reference>
<organism evidence="2 3">
    <name type="scientific">Deinococcus multiflagellatus</name>
    <dbReference type="NCBI Taxonomy" id="1656887"/>
    <lineage>
        <taxon>Bacteria</taxon>
        <taxon>Thermotogati</taxon>
        <taxon>Deinococcota</taxon>
        <taxon>Deinococci</taxon>
        <taxon>Deinococcales</taxon>
        <taxon>Deinococcaceae</taxon>
        <taxon>Deinococcus</taxon>
    </lineage>
</organism>
<evidence type="ECO:0000313" key="2">
    <source>
        <dbReference type="EMBL" id="MFC6660670.1"/>
    </source>
</evidence>
<feature type="transmembrane region" description="Helical" evidence="1">
    <location>
        <begin position="78"/>
        <end position="100"/>
    </location>
</feature>
<name>A0ABW1ZLI6_9DEIO</name>
<dbReference type="Proteomes" id="UP001596317">
    <property type="component" value="Unassembled WGS sequence"/>
</dbReference>
<comment type="caution">
    <text evidence="2">The sequence shown here is derived from an EMBL/GenBank/DDBJ whole genome shotgun (WGS) entry which is preliminary data.</text>
</comment>
<dbReference type="RefSeq" id="WP_380055813.1">
    <property type="nucleotide sequence ID" value="NZ_JBHSWB010000001.1"/>
</dbReference>
<sequence length="133" mass="14198">MSLLTTLALYVPYFAFVWPELLAGTATIGPALVLLIVVQAVLLPLSLWVWRRLEGGPEGALTDERDRAIALRATRTSYVVLVGLGFTWGTVLLLPGGAALAVSGTLLHVALLSFVLAEVAGNVVSLWSYHRDG</sequence>
<evidence type="ECO:0000256" key="1">
    <source>
        <dbReference type="SAM" id="Phobius"/>
    </source>
</evidence>
<proteinExistence type="predicted"/>
<keyword evidence="3" id="KW-1185">Reference proteome</keyword>
<keyword evidence="1" id="KW-1133">Transmembrane helix</keyword>
<evidence type="ECO:0000313" key="3">
    <source>
        <dbReference type="Proteomes" id="UP001596317"/>
    </source>
</evidence>
<gene>
    <name evidence="2" type="ORF">ACFP90_10135</name>
</gene>
<accession>A0ABW1ZLI6</accession>
<feature type="transmembrane region" description="Helical" evidence="1">
    <location>
        <begin position="106"/>
        <end position="129"/>
    </location>
</feature>
<keyword evidence="1" id="KW-0472">Membrane</keyword>
<feature type="transmembrane region" description="Helical" evidence="1">
    <location>
        <begin position="29"/>
        <end position="50"/>
    </location>
</feature>